<proteinExistence type="inferred from homology"/>
<dbReference type="SUPFAM" id="SSF51735">
    <property type="entry name" value="NAD(P)-binding Rossmann-fold domains"/>
    <property type="match status" value="1"/>
</dbReference>
<dbReference type="Gene3D" id="3.40.50.720">
    <property type="entry name" value="NAD(P)-binding Rossmann-like Domain"/>
    <property type="match status" value="1"/>
</dbReference>
<gene>
    <name evidence="5" type="ORF">ACFPET_14330</name>
</gene>
<dbReference type="InterPro" id="IPR048666">
    <property type="entry name" value="RedAm-like_C"/>
</dbReference>
<dbReference type="PANTHER" id="PTHR43580:SF2">
    <property type="entry name" value="CYTOKINE-LIKE NUCLEAR FACTOR N-PAC"/>
    <property type="match status" value="1"/>
</dbReference>
<dbReference type="InterPro" id="IPR006115">
    <property type="entry name" value="6PGDH_NADP-bd"/>
</dbReference>
<evidence type="ECO:0000259" key="4">
    <source>
        <dbReference type="Pfam" id="PF21761"/>
    </source>
</evidence>
<sequence length="310" mass="33364">MPAEGQLNTGVITREGEMTMNTTGAKQYAFLGLGNMGRALAGAALAEGRGVTVWNRTPGKSAELEERGAVAAESLEDALRSSPVVVACLFDLASVEEQLFGHADLLRGRVLVNLTTTNPEESRKIGRWAAENGVRYLDGGIMATPGMIGREGSQILYSGEEAVFEEERDLLDLWGESRYFGSDAGLASLWDLAILAGMYVMYAGFFQGAAMVGSEGVKAVDFAAIAQPFLRSMTEFLPVQAQVIDSGSYEHGGQSLEFSDLGKMVRAADDQGVSPRAVQMVQDLLREQIDAGFGHEDFERIFEGFRGGNQ</sequence>
<comment type="similarity">
    <text evidence="1">Belongs to the HIBADH-related family.</text>
</comment>
<organism evidence="5 6">
    <name type="scientific">Salininema proteolyticum</name>
    <dbReference type="NCBI Taxonomy" id="1607685"/>
    <lineage>
        <taxon>Bacteria</taxon>
        <taxon>Bacillati</taxon>
        <taxon>Actinomycetota</taxon>
        <taxon>Actinomycetes</taxon>
        <taxon>Glycomycetales</taxon>
        <taxon>Glycomycetaceae</taxon>
        <taxon>Salininema</taxon>
    </lineage>
</organism>
<feature type="domain" description="6-phosphogluconate dehydrogenase NADP-binding" evidence="3">
    <location>
        <begin position="28"/>
        <end position="177"/>
    </location>
</feature>
<dbReference type="InterPro" id="IPR051265">
    <property type="entry name" value="HIBADH-related_NP60_sf"/>
</dbReference>
<dbReference type="Pfam" id="PF21761">
    <property type="entry name" value="RedAm-like_C"/>
    <property type="match status" value="1"/>
</dbReference>
<name>A0ABV8TZY2_9ACTN</name>
<dbReference type="EMBL" id="JBHSDK010000019">
    <property type="protein sequence ID" value="MFC4336376.1"/>
    <property type="molecule type" value="Genomic_DNA"/>
</dbReference>
<dbReference type="PIRSF" id="PIRSF000103">
    <property type="entry name" value="HIBADH"/>
    <property type="match status" value="1"/>
</dbReference>
<reference evidence="6" key="1">
    <citation type="journal article" date="2019" name="Int. J. Syst. Evol. Microbiol.">
        <title>The Global Catalogue of Microorganisms (GCM) 10K type strain sequencing project: providing services to taxonomists for standard genome sequencing and annotation.</title>
        <authorList>
            <consortium name="The Broad Institute Genomics Platform"/>
            <consortium name="The Broad Institute Genome Sequencing Center for Infectious Disease"/>
            <person name="Wu L."/>
            <person name="Ma J."/>
        </authorList>
    </citation>
    <scope>NUCLEOTIDE SEQUENCE [LARGE SCALE GENOMIC DNA]</scope>
    <source>
        <strain evidence="6">IBRC-M 10908</strain>
    </source>
</reference>
<evidence type="ECO:0000313" key="6">
    <source>
        <dbReference type="Proteomes" id="UP001595823"/>
    </source>
</evidence>
<dbReference type="EC" id="1.1.-.-" evidence="5"/>
<dbReference type="RefSeq" id="WP_380622253.1">
    <property type="nucleotide sequence ID" value="NZ_JBHSDK010000019.1"/>
</dbReference>
<accession>A0ABV8TZY2</accession>
<dbReference type="PANTHER" id="PTHR43580">
    <property type="entry name" value="OXIDOREDUCTASE GLYR1-RELATED"/>
    <property type="match status" value="1"/>
</dbReference>
<feature type="domain" description="NADPH-dependent reductive aminase-like C-terminal" evidence="4">
    <location>
        <begin position="183"/>
        <end position="306"/>
    </location>
</feature>
<evidence type="ECO:0000256" key="2">
    <source>
        <dbReference type="ARBA" id="ARBA00023002"/>
    </source>
</evidence>
<keyword evidence="2 5" id="KW-0560">Oxidoreductase</keyword>
<evidence type="ECO:0000256" key="1">
    <source>
        <dbReference type="ARBA" id="ARBA00009080"/>
    </source>
</evidence>
<evidence type="ECO:0000313" key="5">
    <source>
        <dbReference type="EMBL" id="MFC4336376.1"/>
    </source>
</evidence>
<dbReference type="GO" id="GO:0016491">
    <property type="term" value="F:oxidoreductase activity"/>
    <property type="evidence" value="ECO:0007669"/>
    <property type="project" value="UniProtKB-KW"/>
</dbReference>
<keyword evidence="6" id="KW-1185">Reference proteome</keyword>
<dbReference type="InterPro" id="IPR015815">
    <property type="entry name" value="HIBADH-related"/>
</dbReference>
<evidence type="ECO:0000259" key="3">
    <source>
        <dbReference type="Pfam" id="PF03446"/>
    </source>
</evidence>
<comment type="caution">
    <text evidence="5">The sequence shown here is derived from an EMBL/GenBank/DDBJ whole genome shotgun (WGS) entry which is preliminary data.</text>
</comment>
<dbReference type="Gene3D" id="1.10.1040.10">
    <property type="entry name" value="N-(1-d-carboxylethyl)-l-norvaline Dehydrogenase, domain 2"/>
    <property type="match status" value="1"/>
</dbReference>
<dbReference type="Pfam" id="PF03446">
    <property type="entry name" value="NAD_binding_2"/>
    <property type="match status" value="1"/>
</dbReference>
<protein>
    <submittedName>
        <fullName evidence="5">NAD(P)-dependent oxidoreductase</fullName>
        <ecNumber evidence="5">1.1.-.-</ecNumber>
    </submittedName>
</protein>
<dbReference type="InterPro" id="IPR036291">
    <property type="entry name" value="NAD(P)-bd_dom_sf"/>
</dbReference>
<dbReference type="Proteomes" id="UP001595823">
    <property type="component" value="Unassembled WGS sequence"/>
</dbReference>
<dbReference type="InterPro" id="IPR013328">
    <property type="entry name" value="6PGD_dom2"/>
</dbReference>